<comment type="caution">
    <text evidence="1">The sequence shown here is derived from an EMBL/GenBank/DDBJ whole genome shotgun (WGS) entry which is preliminary data.</text>
</comment>
<dbReference type="AlphaFoldDB" id="A0A0F9DFI1"/>
<evidence type="ECO:0000313" key="1">
    <source>
        <dbReference type="EMBL" id="KKL16536.1"/>
    </source>
</evidence>
<dbReference type="EMBL" id="LAZR01039623">
    <property type="protein sequence ID" value="KKL16536.1"/>
    <property type="molecule type" value="Genomic_DNA"/>
</dbReference>
<reference evidence="1" key="1">
    <citation type="journal article" date="2015" name="Nature">
        <title>Complex archaea that bridge the gap between prokaryotes and eukaryotes.</title>
        <authorList>
            <person name="Spang A."/>
            <person name="Saw J.H."/>
            <person name="Jorgensen S.L."/>
            <person name="Zaremba-Niedzwiedzka K."/>
            <person name="Martijn J."/>
            <person name="Lind A.E."/>
            <person name="van Eijk R."/>
            <person name="Schleper C."/>
            <person name="Guy L."/>
            <person name="Ettema T.J."/>
        </authorList>
    </citation>
    <scope>NUCLEOTIDE SEQUENCE</scope>
</reference>
<name>A0A0F9DFI1_9ZZZZ</name>
<organism evidence="1">
    <name type="scientific">marine sediment metagenome</name>
    <dbReference type="NCBI Taxonomy" id="412755"/>
    <lineage>
        <taxon>unclassified sequences</taxon>
        <taxon>metagenomes</taxon>
        <taxon>ecological metagenomes</taxon>
    </lineage>
</organism>
<accession>A0A0F9DFI1</accession>
<proteinExistence type="predicted"/>
<evidence type="ECO:0008006" key="2">
    <source>
        <dbReference type="Google" id="ProtNLM"/>
    </source>
</evidence>
<gene>
    <name evidence="1" type="ORF">LCGC14_2494580</name>
</gene>
<protein>
    <recommendedName>
        <fullName evidence="2">Capsid protein</fullName>
    </recommendedName>
</protein>
<sequence>MALSGRIPSGLDADKFIPKLYSRNVLMALRNKFVVVATINHSYEPDIKKGDTLYITQSQTGTATEVTIGTEGVVDDPTTTNKTLTIDKYFEKPYAVDYMSRRQSQINIVSVAETESAYAITKKIESTLCDLFQNLNGGTVRGADGSAWTDNVLIAAVEELDEADVDEAQRVWIGDPSAKGDLQKIDKFVRSDYFASDVIPTGAFRKDIYGAPFLFTNNLTAVSSGTGSYGVYMQREALAIAIQENMQVDRVEQPLKHQIVINTTALWGVAEIRDLAGIPIYTRLA</sequence>